<name>A0ABV0ISA2_9NEIS</name>
<evidence type="ECO:0000313" key="3">
    <source>
        <dbReference type="Proteomes" id="UP001462502"/>
    </source>
</evidence>
<dbReference type="RefSeq" id="WP_145964389.1">
    <property type="nucleotide sequence ID" value="NZ_CP029554.1"/>
</dbReference>
<dbReference type="EMBL" id="JBDXMI010000001">
    <property type="protein sequence ID" value="MEO9384167.1"/>
    <property type="molecule type" value="Genomic_DNA"/>
</dbReference>
<proteinExistence type="predicted"/>
<protein>
    <submittedName>
        <fullName evidence="2">Uncharacterized protein</fullName>
    </submittedName>
</protein>
<feature type="region of interest" description="Disordered" evidence="1">
    <location>
        <begin position="121"/>
        <end position="145"/>
    </location>
</feature>
<keyword evidence="3" id="KW-1185">Reference proteome</keyword>
<accession>A0ABV0ISA2</accession>
<sequence>MARDIGGWGGALSALQGRGGRKADELALVDEYRRLQWMEWLLDKKAGSIYSDFMGELKGTGCVDGSSPPPQSPIYIYAGLRGIHSALDRVGRALLASEDGAARSAGQQMRDCAHQVMPELFSEEGRPAKPTDAFADGDARFSRHS</sequence>
<organism evidence="2 3">
    <name type="scientific">Chromobacterium phragmitis</name>
    <dbReference type="NCBI Taxonomy" id="2202141"/>
    <lineage>
        <taxon>Bacteria</taxon>
        <taxon>Pseudomonadati</taxon>
        <taxon>Pseudomonadota</taxon>
        <taxon>Betaproteobacteria</taxon>
        <taxon>Neisseriales</taxon>
        <taxon>Chromobacteriaceae</taxon>
        <taxon>Chromobacterium</taxon>
    </lineage>
</organism>
<evidence type="ECO:0000256" key="1">
    <source>
        <dbReference type="SAM" id="MobiDB-lite"/>
    </source>
</evidence>
<comment type="caution">
    <text evidence="2">The sequence shown here is derived from an EMBL/GenBank/DDBJ whole genome shotgun (WGS) entry which is preliminary data.</text>
</comment>
<dbReference type="Proteomes" id="UP001462502">
    <property type="component" value="Unassembled WGS sequence"/>
</dbReference>
<evidence type="ECO:0000313" key="2">
    <source>
        <dbReference type="EMBL" id="MEO9384167.1"/>
    </source>
</evidence>
<gene>
    <name evidence="2" type="ORF">ABI908_08610</name>
</gene>
<reference evidence="2 3" key="1">
    <citation type="submission" date="2024-05" db="EMBL/GenBank/DDBJ databases">
        <authorList>
            <person name="De Oliveira J.P."/>
            <person name="Noriler S.A."/>
            <person name="De Oliveira A.G."/>
            <person name="Sipoli D.S."/>
        </authorList>
    </citation>
    <scope>NUCLEOTIDE SEQUENCE [LARGE SCALE GENOMIC DNA]</scope>
    <source>
        <strain evidence="2 3">LABIM192</strain>
    </source>
</reference>